<evidence type="ECO:0000256" key="1">
    <source>
        <dbReference type="SAM" id="MobiDB-lite"/>
    </source>
</evidence>
<dbReference type="EMBL" id="JARBHB010000007">
    <property type="protein sequence ID" value="KAJ8878600.1"/>
    <property type="molecule type" value="Genomic_DNA"/>
</dbReference>
<proteinExistence type="predicted"/>
<reference evidence="2 3" key="1">
    <citation type="submission" date="2023-02" db="EMBL/GenBank/DDBJ databases">
        <title>LHISI_Scaffold_Assembly.</title>
        <authorList>
            <person name="Stuart O.P."/>
            <person name="Cleave R."/>
            <person name="Magrath M.J.L."/>
            <person name="Mikheyev A.S."/>
        </authorList>
    </citation>
    <scope>NUCLEOTIDE SEQUENCE [LARGE SCALE GENOMIC DNA]</scope>
    <source>
        <strain evidence="2">Daus_M_001</strain>
        <tissue evidence="2">Leg muscle</tissue>
    </source>
</reference>
<gene>
    <name evidence="2" type="ORF">PR048_019181</name>
</gene>
<name>A0ABQ9H2V0_9NEOP</name>
<evidence type="ECO:0000313" key="2">
    <source>
        <dbReference type="EMBL" id="KAJ8878600.1"/>
    </source>
</evidence>
<feature type="region of interest" description="Disordered" evidence="1">
    <location>
        <begin position="27"/>
        <end position="98"/>
    </location>
</feature>
<feature type="region of interest" description="Disordered" evidence="1">
    <location>
        <begin position="212"/>
        <end position="243"/>
    </location>
</feature>
<comment type="caution">
    <text evidence="2">The sequence shown here is derived from an EMBL/GenBank/DDBJ whole genome shotgun (WGS) entry which is preliminary data.</text>
</comment>
<feature type="compositionally biased region" description="Acidic residues" evidence="1">
    <location>
        <begin position="75"/>
        <end position="91"/>
    </location>
</feature>
<sequence length="599" mass="66662">MTTRKQHSEIITPSPMKAYFEEVSKKKLVKKNRPRPTAIEKKKKRKSTVKLSNKAKKTCRRGLTLESSSSSNKEDIDENNFCDDNEDDDIDPAQFGDDTTPILPTIRCVVCPKRPMAAIEGDALRSILKNRVKEKPSLLRASKKYVYKYKRMVATLAERLARSPPTKEPGSIPGRVTVFSLAGIVPDDAVGRRVFSGISRFPRPFIPAPLHTHFNHPHRFSRPRRENRSGAGTQEQGKRKVREKIPPASCTVRHDSHLRKSGVDRPGMNPVRHDNAGIIVGQETKAPSPFYFRAAVAFPYLGTAGGVENRLSAFESVRGPWEFSGIWHGVVDGAMRQSPLGMVQGSMKGACSTYAWHGGECRREELATFVSPSPLCSVAHVTHPGPLSRCCNRAAVDVTSLQYGSFSARASLCCTMVAALVFPVLFPLILWCLFQHFAGIWKVSQGCCFPLCVSVWDLEGRKISNAKDMGISKTSVSRKWSAPAVLRRGTHFLNVRPRPPLPNVSIVSEIRGYKLTIRSVLWTVQSTKDKPSTTSCLALLQLGQINLWRGAVPTMELHRVVKEQHLDMVLMQEPHLLRGRILSLQGWFALFGENPMAGI</sequence>
<feature type="compositionally biased region" description="Basic residues" evidence="1">
    <location>
        <begin position="41"/>
        <end position="60"/>
    </location>
</feature>
<keyword evidence="3" id="KW-1185">Reference proteome</keyword>
<organism evidence="2 3">
    <name type="scientific">Dryococelus australis</name>
    <dbReference type="NCBI Taxonomy" id="614101"/>
    <lineage>
        <taxon>Eukaryota</taxon>
        <taxon>Metazoa</taxon>
        <taxon>Ecdysozoa</taxon>
        <taxon>Arthropoda</taxon>
        <taxon>Hexapoda</taxon>
        <taxon>Insecta</taxon>
        <taxon>Pterygota</taxon>
        <taxon>Neoptera</taxon>
        <taxon>Polyneoptera</taxon>
        <taxon>Phasmatodea</taxon>
        <taxon>Verophasmatodea</taxon>
        <taxon>Anareolatae</taxon>
        <taxon>Phasmatidae</taxon>
        <taxon>Eurycanthinae</taxon>
        <taxon>Dryococelus</taxon>
    </lineage>
</organism>
<protein>
    <submittedName>
        <fullName evidence="2">Uncharacterized protein</fullName>
    </submittedName>
</protein>
<feature type="compositionally biased region" description="Basic residues" evidence="1">
    <location>
        <begin position="213"/>
        <end position="222"/>
    </location>
</feature>
<dbReference type="Proteomes" id="UP001159363">
    <property type="component" value="Chromosome 6"/>
</dbReference>
<accession>A0ABQ9H2V0</accession>
<evidence type="ECO:0000313" key="3">
    <source>
        <dbReference type="Proteomes" id="UP001159363"/>
    </source>
</evidence>